<dbReference type="GO" id="GO:0016787">
    <property type="term" value="F:hydrolase activity"/>
    <property type="evidence" value="ECO:0007669"/>
    <property type="project" value="UniProtKB-KW"/>
</dbReference>
<gene>
    <name evidence="1" type="ORF">RGB73_27835</name>
</gene>
<reference evidence="1 2" key="1">
    <citation type="submission" date="2023-09" db="EMBL/GenBank/DDBJ databases">
        <title>Complete Genome and Methylome dissection of Bacillus brevis NEB573 original source of BbsI restriction endonuclease.</title>
        <authorList>
            <person name="Fomenkov A."/>
            <person name="Roberts R.D."/>
        </authorList>
    </citation>
    <scope>NUCLEOTIDE SEQUENCE [LARGE SCALE GENOMIC DNA]</scope>
    <source>
        <strain evidence="1 2">NEB573</strain>
    </source>
</reference>
<keyword evidence="2" id="KW-1185">Reference proteome</keyword>
<accession>A0ABY9T2T8</accession>
<dbReference type="CDD" id="cd07067">
    <property type="entry name" value="HP_PGM_like"/>
    <property type="match status" value="1"/>
</dbReference>
<dbReference type="SUPFAM" id="SSF53254">
    <property type="entry name" value="Phosphoglycerate mutase-like"/>
    <property type="match status" value="1"/>
</dbReference>
<dbReference type="EMBL" id="CP134050">
    <property type="protein sequence ID" value="WNC14430.1"/>
    <property type="molecule type" value="Genomic_DNA"/>
</dbReference>
<dbReference type="InterPro" id="IPR029033">
    <property type="entry name" value="His_PPase_superfam"/>
</dbReference>
<protein>
    <submittedName>
        <fullName evidence="1">Histidine phosphatase family protein</fullName>
        <ecNumber evidence="1">3.1.3.-</ecNumber>
    </submittedName>
</protein>
<dbReference type="InterPro" id="IPR050275">
    <property type="entry name" value="PGM_Phosphatase"/>
</dbReference>
<evidence type="ECO:0000313" key="2">
    <source>
        <dbReference type="Proteomes" id="UP001256827"/>
    </source>
</evidence>
<dbReference type="InterPro" id="IPR013078">
    <property type="entry name" value="His_Pase_superF_clade-1"/>
</dbReference>
<dbReference type="RefSeq" id="WP_310766485.1">
    <property type="nucleotide sequence ID" value="NZ_CP134050.1"/>
</dbReference>
<dbReference type="PANTHER" id="PTHR48100">
    <property type="entry name" value="BROAD-SPECIFICITY PHOSPHATASE YOR283W-RELATED"/>
    <property type="match status" value="1"/>
</dbReference>
<proteinExistence type="predicted"/>
<dbReference type="EC" id="3.1.3.-" evidence="1"/>
<organism evidence="1 2">
    <name type="scientific">Brevibacillus brevis</name>
    <name type="common">Bacillus brevis</name>
    <dbReference type="NCBI Taxonomy" id="1393"/>
    <lineage>
        <taxon>Bacteria</taxon>
        <taxon>Bacillati</taxon>
        <taxon>Bacillota</taxon>
        <taxon>Bacilli</taxon>
        <taxon>Bacillales</taxon>
        <taxon>Paenibacillaceae</taxon>
        <taxon>Brevibacillus</taxon>
    </lineage>
</organism>
<dbReference type="Pfam" id="PF00300">
    <property type="entry name" value="His_Phos_1"/>
    <property type="match status" value="1"/>
</dbReference>
<sequence length="179" mass="20424">MKQIYLVRHCQATGQESDAPLTPSGKRQAEQLAEFFRDRPIDRILSSPFLRAVDTVTPLAGQRGLSIEQDERLVERVLSAQPMTDWYERLRATFDDLTLQYEGGESSRTAMDRVNLLLAEVLESEHRHILLVSHGCLLALLMKSIDDCIGFAEWEALSNPDVYQLTVADSSRQLHRIWK</sequence>
<dbReference type="Proteomes" id="UP001256827">
    <property type="component" value="Chromosome"/>
</dbReference>
<evidence type="ECO:0000313" key="1">
    <source>
        <dbReference type="EMBL" id="WNC14430.1"/>
    </source>
</evidence>
<dbReference type="PANTHER" id="PTHR48100:SF1">
    <property type="entry name" value="HISTIDINE PHOSPHATASE FAMILY PROTEIN-RELATED"/>
    <property type="match status" value="1"/>
</dbReference>
<dbReference type="Gene3D" id="3.40.50.1240">
    <property type="entry name" value="Phosphoglycerate mutase-like"/>
    <property type="match status" value="1"/>
</dbReference>
<name>A0ABY9T2T8_BREBE</name>
<dbReference type="SMART" id="SM00855">
    <property type="entry name" value="PGAM"/>
    <property type="match status" value="1"/>
</dbReference>
<keyword evidence="1" id="KW-0378">Hydrolase</keyword>